<dbReference type="OrthoDB" id="9795206at2"/>
<reference evidence="4 5" key="1">
    <citation type="submission" date="2019-03" db="EMBL/GenBank/DDBJ databases">
        <title>Genomic Encyclopedia of Type Strains, Phase IV (KMG-IV): sequencing the most valuable type-strain genomes for metagenomic binning, comparative biology and taxonomic classification.</title>
        <authorList>
            <person name="Goeker M."/>
        </authorList>
    </citation>
    <scope>NUCLEOTIDE SEQUENCE [LARGE SCALE GENOMIC DNA]</scope>
    <source>
        <strain evidence="4 5">DSM 25964</strain>
    </source>
</reference>
<dbReference type="InterPro" id="IPR016181">
    <property type="entry name" value="Acyl_CoA_acyltransferase"/>
</dbReference>
<dbReference type="InterPro" id="IPR050832">
    <property type="entry name" value="Bact_Acetyltransf"/>
</dbReference>
<dbReference type="AlphaFoldDB" id="A0A4R8MEI7"/>
<name>A0A4R8MEI7_9BACT</name>
<keyword evidence="2" id="KW-0012">Acyltransferase</keyword>
<evidence type="ECO:0000256" key="2">
    <source>
        <dbReference type="ARBA" id="ARBA00023315"/>
    </source>
</evidence>
<dbReference type="Gene3D" id="3.40.630.30">
    <property type="match status" value="1"/>
</dbReference>
<organism evidence="4 5">
    <name type="scientific">Aminivibrio pyruvatiphilus</name>
    <dbReference type="NCBI Taxonomy" id="1005740"/>
    <lineage>
        <taxon>Bacteria</taxon>
        <taxon>Thermotogati</taxon>
        <taxon>Synergistota</taxon>
        <taxon>Synergistia</taxon>
        <taxon>Synergistales</taxon>
        <taxon>Aminobacteriaceae</taxon>
        <taxon>Aminivibrio</taxon>
    </lineage>
</organism>
<accession>A0A4R8MEI7</accession>
<feature type="domain" description="N-acetyltransferase" evidence="3">
    <location>
        <begin position="21"/>
        <end position="159"/>
    </location>
</feature>
<dbReference type="PROSITE" id="PS51186">
    <property type="entry name" value="GNAT"/>
    <property type="match status" value="1"/>
</dbReference>
<dbReference type="PANTHER" id="PTHR43877">
    <property type="entry name" value="AMINOALKYLPHOSPHONATE N-ACETYLTRANSFERASE-RELATED-RELATED"/>
    <property type="match status" value="1"/>
</dbReference>
<keyword evidence="1 4" id="KW-0808">Transferase</keyword>
<comment type="caution">
    <text evidence="4">The sequence shown here is derived from an EMBL/GenBank/DDBJ whole genome shotgun (WGS) entry which is preliminary data.</text>
</comment>
<dbReference type="Proteomes" id="UP000295066">
    <property type="component" value="Unassembled WGS sequence"/>
</dbReference>
<dbReference type="EMBL" id="SORI01000003">
    <property type="protein sequence ID" value="TDY62787.1"/>
    <property type="molecule type" value="Genomic_DNA"/>
</dbReference>
<proteinExistence type="predicted"/>
<dbReference type="Pfam" id="PF00583">
    <property type="entry name" value="Acetyltransf_1"/>
    <property type="match status" value="1"/>
</dbReference>
<gene>
    <name evidence="4" type="ORF">C8D99_1037</name>
</gene>
<evidence type="ECO:0000256" key="1">
    <source>
        <dbReference type="ARBA" id="ARBA00022679"/>
    </source>
</evidence>
<dbReference type="InterPro" id="IPR000182">
    <property type="entry name" value="GNAT_dom"/>
</dbReference>
<keyword evidence="5" id="KW-1185">Reference proteome</keyword>
<evidence type="ECO:0000313" key="4">
    <source>
        <dbReference type="EMBL" id="TDY62787.1"/>
    </source>
</evidence>
<evidence type="ECO:0000313" key="5">
    <source>
        <dbReference type="Proteomes" id="UP000295066"/>
    </source>
</evidence>
<protein>
    <submittedName>
        <fullName evidence="4">RimJ/RimL family protein N-acetyltransferase</fullName>
    </submittedName>
</protein>
<evidence type="ECO:0000259" key="3">
    <source>
        <dbReference type="PROSITE" id="PS51186"/>
    </source>
</evidence>
<dbReference type="GO" id="GO:0016747">
    <property type="term" value="F:acyltransferase activity, transferring groups other than amino-acyl groups"/>
    <property type="evidence" value="ECO:0007669"/>
    <property type="project" value="InterPro"/>
</dbReference>
<dbReference type="SUPFAM" id="SSF55729">
    <property type="entry name" value="Acyl-CoA N-acyltransferases (Nat)"/>
    <property type="match status" value="1"/>
</dbReference>
<sequence>MAENRHGLRIAENTPLDTAVLERMIADPEDLYLVWPLAEFPFSHEQWRCELDPATGARSFLVYGEEECPVGHGALAPVRGDRDSVMVRFLYITPELRSRGAGRESLSLLERCAKETMGARRLVLKVRTYNERAMNCYGKFGFREYSREDTLVMMEKEIL</sequence>
<dbReference type="RefSeq" id="WP_133956326.1">
    <property type="nucleotide sequence ID" value="NZ_SORI01000003.1"/>
</dbReference>
<dbReference type="CDD" id="cd04301">
    <property type="entry name" value="NAT_SF"/>
    <property type="match status" value="1"/>
</dbReference>